<feature type="active site" evidence="4">
    <location>
        <position position="176"/>
    </location>
</feature>
<dbReference type="PIRSF" id="PIRSF000103">
    <property type="entry name" value="HIBADH"/>
    <property type="match status" value="1"/>
</dbReference>
<dbReference type="InterPro" id="IPR013328">
    <property type="entry name" value="6PGD_dom2"/>
</dbReference>
<proteinExistence type="inferred from homology"/>
<evidence type="ECO:0000256" key="3">
    <source>
        <dbReference type="ARBA" id="ARBA00023027"/>
    </source>
</evidence>
<dbReference type="GO" id="GO:0050661">
    <property type="term" value="F:NADP binding"/>
    <property type="evidence" value="ECO:0007669"/>
    <property type="project" value="InterPro"/>
</dbReference>
<dbReference type="InterPro" id="IPR015815">
    <property type="entry name" value="HIBADH-related"/>
</dbReference>
<evidence type="ECO:0000256" key="4">
    <source>
        <dbReference type="PIRSR" id="PIRSR000103-1"/>
    </source>
</evidence>
<keyword evidence="3" id="KW-0520">NAD</keyword>
<dbReference type="EMBL" id="BIXY01000005">
    <property type="protein sequence ID" value="GCF07101.1"/>
    <property type="molecule type" value="Genomic_DNA"/>
</dbReference>
<gene>
    <name evidence="7" type="ORF">KDI_06650</name>
</gene>
<dbReference type="InterPro" id="IPR002204">
    <property type="entry name" value="3-OH-isobutyrate_DH-rel_CS"/>
</dbReference>
<evidence type="ECO:0000256" key="1">
    <source>
        <dbReference type="ARBA" id="ARBA00009080"/>
    </source>
</evidence>
<evidence type="ECO:0000256" key="2">
    <source>
        <dbReference type="ARBA" id="ARBA00023002"/>
    </source>
</evidence>
<evidence type="ECO:0000313" key="8">
    <source>
        <dbReference type="Proteomes" id="UP000322530"/>
    </source>
</evidence>
<dbReference type="InterPro" id="IPR006115">
    <property type="entry name" value="6PGDH_NADP-bd"/>
</dbReference>
<keyword evidence="8" id="KW-1185">Reference proteome</keyword>
<dbReference type="Proteomes" id="UP000322530">
    <property type="component" value="Unassembled WGS sequence"/>
</dbReference>
<dbReference type="InterPro" id="IPR029154">
    <property type="entry name" value="HIBADH-like_NADP-bd"/>
</dbReference>
<dbReference type="RefSeq" id="WP_149400140.1">
    <property type="nucleotide sequence ID" value="NZ_BIXY01000005.1"/>
</dbReference>
<dbReference type="SUPFAM" id="SSF48179">
    <property type="entry name" value="6-phosphogluconate dehydrogenase C-terminal domain-like"/>
    <property type="match status" value="1"/>
</dbReference>
<evidence type="ECO:0000259" key="5">
    <source>
        <dbReference type="Pfam" id="PF03446"/>
    </source>
</evidence>
<dbReference type="InterPro" id="IPR036291">
    <property type="entry name" value="NAD(P)-bd_dom_sf"/>
</dbReference>
<dbReference type="InterPro" id="IPR051265">
    <property type="entry name" value="HIBADH-related_NP60_sf"/>
</dbReference>
<dbReference type="PANTHER" id="PTHR43580">
    <property type="entry name" value="OXIDOREDUCTASE GLYR1-RELATED"/>
    <property type="match status" value="1"/>
</dbReference>
<dbReference type="Pfam" id="PF14833">
    <property type="entry name" value="NAD_binding_11"/>
    <property type="match status" value="1"/>
</dbReference>
<dbReference type="SUPFAM" id="SSF51735">
    <property type="entry name" value="NAD(P)-binding Rossmann-fold domains"/>
    <property type="match status" value="1"/>
</dbReference>
<comment type="similarity">
    <text evidence="1">Belongs to the HIBADH-related family.</text>
</comment>
<dbReference type="OrthoDB" id="9786703at2"/>
<dbReference type="PROSITE" id="PS00895">
    <property type="entry name" value="3_HYDROXYISOBUT_DH"/>
    <property type="match status" value="1"/>
</dbReference>
<dbReference type="Gene3D" id="1.10.1040.10">
    <property type="entry name" value="N-(1-d-carboxylethyl)-l-norvaline Dehydrogenase, domain 2"/>
    <property type="match status" value="1"/>
</dbReference>
<evidence type="ECO:0000313" key="7">
    <source>
        <dbReference type="EMBL" id="GCF07101.1"/>
    </source>
</evidence>
<dbReference type="Pfam" id="PF03446">
    <property type="entry name" value="NAD_binding_2"/>
    <property type="match status" value="1"/>
</dbReference>
<dbReference type="GO" id="GO:0016491">
    <property type="term" value="F:oxidoreductase activity"/>
    <property type="evidence" value="ECO:0007669"/>
    <property type="project" value="UniProtKB-KW"/>
</dbReference>
<dbReference type="AlphaFoldDB" id="A0A5A5T6K9"/>
<comment type="caution">
    <text evidence="7">The sequence shown here is derived from an EMBL/GenBank/DDBJ whole genome shotgun (WGS) entry which is preliminary data.</text>
</comment>
<dbReference type="InterPro" id="IPR008927">
    <property type="entry name" value="6-PGluconate_DH-like_C_sf"/>
</dbReference>
<reference evidence="7 8" key="1">
    <citation type="submission" date="2019-01" db="EMBL/GenBank/DDBJ databases">
        <title>Draft genome sequence of Dictyobacter sp. Uno17.</title>
        <authorList>
            <person name="Wang C.M."/>
            <person name="Zheng Y."/>
            <person name="Sakai Y."/>
            <person name="Abe K."/>
            <person name="Yokota A."/>
            <person name="Yabe S."/>
        </authorList>
    </citation>
    <scope>NUCLEOTIDE SEQUENCE [LARGE SCALE GENOMIC DNA]</scope>
    <source>
        <strain evidence="7 8">Uno17</strain>
    </source>
</reference>
<keyword evidence="2" id="KW-0560">Oxidoreductase</keyword>
<protein>
    <submittedName>
        <fullName evidence="7">2-hydroxy-3-oxopropionate reductase</fullName>
    </submittedName>
</protein>
<dbReference type="PANTHER" id="PTHR43580:SF2">
    <property type="entry name" value="CYTOKINE-LIKE NUCLEAR FACTOR N-PAC"/>
    <property type="match status" value="1"/>
</dbReference>
<evidence type="ECO:0000259" key="6">
    <source>
        <dbReference type="Pfam" id="PF14833"/>
    </source>
</evidence>
<sequence>MSEDRKPMIGFIGLGYMGTPMARRLLQAGYPLIAYNRTQEKLQTIVQQGAQKAATPRELALACDIVISCVSNEQALAAVSEGPDGILAGLKPQSIWLEMSTVSPDTERHLATAAQEKGGRMLDAPVSGSTPQAKEGTLLIWVGGDQDLYQQCLPVFQAMGKAALHMGNNGMGSTMKLVVNSILALEMQAIAEAVSLGRKAGLEKDTLLDALGQTTVIAPAHRGKLENSKNDDYPVQFALPLTRKDLGLIAELASQRSVPMPATSAAEQMYAAALAQGHTEDFSVMTQFMSRLAGLNTPAQK</sequence>
<organism evidence="7 8">
    <name type="scientific">Dictyobacter arantiisoli</name>
    <dbReference type="NCBI Taxonomy" id="2014874"/>
    <lineage>
        <taxon>Bacteria</taxon>
        <taxon>Bacillati</taxon>
        <taxon>Chloroflexota</taxon>
        <taxon>Ktedonobacteria</taxon>
        <taxon>Ktedonobacterales</taxon>
        <taxon>Dictyobacteraceae</taxon>
        <taxon>Dictyobacter</taxon>
    </lineage>
</organism>
<name>A0A5A5T6K9_9CHLR</name>
<feature type="domain" description="3-hydroxyisobutyrate dehydrogenase-like NAD-binding" evidence="6">
    <location>
        <begin position="170"/>
        <end position="287"/>
    </location>
</feature>
<dbReference type="GO" id="GO:0016054">
    <property type="term" value="P:organic acid catabolic process"/>
    <property type="evidence" value="ECO:0007669"/>
    <property type="project" value="UniProtKB-ARBA"/>
</dbReference>
<dbReference type="Gene3D" id="3.40.50.720">
    <property type="entry name" value="NAD(P)-binding Rossmann-like Domain"/>
    <property type="match status" value="1"/>
</dbReference>
<dbReference type="GO" id="GO:0051287">
    <property type="term" value="F:NAD binding"/>
    <property type="evidence" value="ECO:0007669"/>
    <property type="project" value="InterPro"/>
</dbReference>
<accession>A0A5A5T6K9</accession>
<feature type="domain" description="6-phosphogluconate dehydrogenase NADP-binding" evidence="5">
    <location>
        <begin position="9"/>
        <end position="167"/>
    </location>
</feature>